<keyword evidence="2" id="KW-0677">Repeat</keyword>
<dbReference type="PROSITE" id="PS00101">
    <property type="entry name" value="HEXAPEP_TRANSFERASES"/>
    <property type="match status" value="1"/>
</dbReference>
<gene>
    <name evidence="5" type="ORF">GCM10007304_00330</name>
</gene>
<dbReference type="InterPro" id="IPR011004">
    <property type="entry name" value="Trimer_LpxA-like_sf"/>
</dbReference>
<evidence type="ECO:0000313" key="5">
    <source>
        <dbReference type="EMBL" id="GGF90384.1"/>
    </source>
</evidence>
<accession>A0A917CJG6</accession>
<feature type="active site" description="Proton acceptor" evidence="3">
    <location>
        <position position="130"/>
    </location>
</feature>
<name>A0A917CJG6_9NOCA</name>
<dbReference type="InterPro" id="IPR050179">
    <property type="entry name" value="Trans_hexapeptide_repeat"/>
</dbReference>
<protein>
    <submittedName>
        <fullName evidence="5">Transferase</fullName>
    </submittedName>
</protein>
<organism evidence="5 6">
    <name type="scientific">Rhodococcoides trifolii</name>
    <dbReference type="NCBI Taxonomy" id="908250"/>
    <lineage>
        <taxon>Bacteria</taxon>
        <taxon>Bacillati</taxon>
        <taxon>Actinomycetota</taxon>
        <taxon>Actinomycetes</taxon>
        <taxon>Mycobacteriales</taxon>
        <taxon>Nocardiaceae</taxon>
        <taxon>Rhodococcoides</taxon>
    </lineage>
</organism>
<feature type="site" description="Increases basicity of active site His" evidence="3">
    <location>
        <position position="131"/>
    </location>
</feature>
<dbReference type="PANTHER" id="PTHR43300:SF7">
    <property type="entry name" value="UDP-N-ACETYLBACILLOSAMINE N-ACETYLTRANSFERASE"/>
    <property type="match status" value="1"/>
</dbReference>
<dbReference type="AlphaFoldDB" id="A0A917CJG6"/>
<evidence type="ECO:0000256" key="3">
    <source>
        <dbReference type="PIRSR" id="PIRSR620019-1"/>
    </source>
</evidence>
<evidence type="ECO:0000256" key="2">
    <source>
        <dbReference type="ARBA" id="ARBA00022737"/>
    </source>
</evidence>
<dbReference type="NCBIfam" id="TIGR03570">
    <property type="entry name" value="NeuD_NnaD"/>
    <property type="match status" value="1"/>
</dbReference>
<dbReference type="SUPFAM" id="SSF51161">
    <property type="entry name" value="Trimeric LpxA-like enzymes"/>
    <property type="match status" value="1"/>
</dbReference>
<dbReference type="Pfam" id="PF14602">
    <property type="entry name" value="Hexapep_2"/>
    <property type="match status" value="1"/>
</dbReference>
<proteinExistence type="predicted"/>
<dbReference type="InterPro" id="IPR018357">
    <property type="entry name" value="Hexapep_transf_CS"/>
</dbReference>
<evidence type="ECO:0000256" key="4">
    <source>
        <dbReference type="PIRSR" id="PIRSR620019-2"/>
    </source>
</evidence>
<dbReference type="EMBL" id="BMCU01000001">
    <property type="protein sequence ID" value="GGF90384.1"/>
    <property type="molecule type" value="Genomic_DNA"/>
</dbReference>
<comment type="caution">
    <text evidence="5">The sequence shown here is derived from an EMBL/GenBank/DDBJ whole genome shotgun (WGS) entry which is preliminary data.</text>
</comment>
<reference evidence="5" key="1">
    <citation type="journal article" date="2014" name="Int. J. Syst. Evol. Microbiol.">
        <title>Complete genome sequence of Corynebacterium casei LMG S-19264T (=DSM 44701T), isolated from a smear-ripened cheese.</title>
        <authorList>
            <consortium name="US DOE Joint Genome Institute (JGI-PGF)"/>
            <person name="Walter F."/>
            <person name="Albersmeier A."/>
            <person name="Kalinowski J."/>
            <person name="Ruckert C."/>
        </authorList>
    </citation>
    <scope>NUCLEOTIDE SEQUENCE</scope>
    <source>
        <strain evidence="5">CCM 7905</strain>
    </source>
</reference>
<feature type="binding site" evidence="4">
    <location>
        <position position="63"/>
    </location>
    <ligand>
        <name>substrate</name>
    </ligand>
</feature>
<dbReference type="CDD" id="cd03360">
    <property type="entry name" value="LbH_AT_putative"/>
    <property type="match status" value="1"/>
</dbReference>
<evidence type="ECO:0000256" key="1">
    <source>
        <dbReference type="ARBA" id="ARBA00022679"/>
    </source>
</evidence>
<keyword evidence="1 5" id="KW-0808">Transferase</keyword>
<dbReference type="Proteomes" id="UP000654257">
    <property type="component" value="Unassembled WGS sequence"/>
</dbReference>
<dbReference type="GO" id="GO:0016740">
    <property type="term" value="F:transferase activity"/>
    <property type="evidence" value="ECO:0007669"/>
    <property type="project" value="UniProtKB-KW"/>
</dbReference>
<dbReference type="PANTHER" id="PTHR43300">
    <property type="entry name" value="ACETYLTRANSFERASE"/>
    <property type="match status" value="1"/>
</dbReference>
<keyword evidence="6" id="KW-1185">Reference proteome</keyword>
<evidence type="ECO:0000313" key="6">
    <source>
        <dbReference type="Proteomes" id="UP000654257"/>
    </source>
</evidence>
<dbReference type="InterPro" id="IPR001451">
    <property type="entry name" value="Hexapep"/>
</dbReference>
<dbReference type="InterPro" id="IPR020019">
    <property type="entry name" value="AcTrfase_PglD-like"/>
</dbReference>
<reference evidence="5" key="2">
    <citation type="submission" date="2020-09" db="EMBL/GenBank/DDBJ databases">
        <authorList>
            <person name="Sun Q."/>
            <person name="Sedlacek I."/>
        </authorList>
    </citation>
    <scope>NUCLEOTIDE SEQUENCE</scope>
    <source>
        <strain evidence="5">CCM 7905</strain>
    </source>
</reference>
<dbReference type="RefSeq" id="WP_188542706.1">
    <property type="nucleotide sequence ID" value="NZ_BMCU01000001.1"/>
</dbReference>
<dbReference type="Gene3D" id="2.160.10.10">
    <property type="entry name" value="Hexapeptide repeat proteins"/>
    <property type="match status" value="1"/>
</dbReference>
<sequence length="208" mass="20713">MTTRLVLVAASGLAREAAAAVPPGMQVVGCLDDDLEATSDVVILGTIDAAAQFDDCMFLVCAGSGAVRQSIVDRMGVGPERFATVVHPSVDIPAGCTLGSGCVVLAHSVLTADVTVGSHCVLMPHVTLTHDVVVGDFVTLCAGVSLGGGVAVGDGAYVGMNAAVRQGVRVGSDSLVGMGAVVLQGVPDGQTWVGSPAGPIRRPHSGVA</sequence>